<organism evidence="1 2">
    <name type="scientific">Rehaibacterium terrae</name>
    <dbReference type="NCBI Taxonomy" id="1341696"/>
    <lineage>
        <taxon>Bacteria</taxon>
        <taxon>Pseudomonadati</taxon>
        <taxon>Pseudomonadota</taxon>
        <taxon>Gammaproteobacteria</taxon>
        <taxon>Lysobacterales</taxon>
        <taxon>Lysobacteraceae</taxon>
        <taxon>Rehaibacterium</taxon>
    </lineage>
</organism>
<dbReference type="Proteomes" id="UP000519004">
    <property type="component" value="Unassembled WGS sequence"/>
</dbReference>
<protein>
    <recommendedName>
        <fullName evidence="3">DUF3352 domain-containing protein</fullName>
    </recommendedName>
</protein>
<dbReference type="RefSeq" id="WP_183947341.1">
    <property type="nucleotide sequence ID" value="NZ_JACHHX010000003.1"/>
</dbReference>
<name>A0A7W7XYI1_9GAMM</name>
<dbReference type="EMBL" id="JACHHX010000003">
    <property type="protein sequence ID" value="MBB5014767.1"/>
    <property type="molecule type" value="Genomic_DNA"/>
</dbReference>
<evidence type="ECO:0008006" key="3">
    <source>
        <dbReference type="Google" id="ProtNLM"/>
    </source>
</evidence>
<gene>
    <name evidence="1" type="ORF">HNQ58_000643</name>
</gene>
<keyword evidence="2" id="KW-1185">Reference proteome</keyword>
<sequence>MRKTLLLLLLLAAIAAAGTWWYLGRDRIDPDAPLAFVPADTPFVFASTNPPPPAAIAQWEAQMAAMGEVYANQFADLRAMLADKPDSDPRLLAVLDAIEGEFAGKTPMQAYTDLGLSMQAQMAVYGLGLLPVARIELADAAKMHAFLGRLADAAGDLANAADIDGAATWTYAPPEAPLAGLIAIVGDHLVISLLPRTADRAVQRQILGLDRPARSLADSRGLHALNREFGYIDFVSGYIDSARLLDATTGEPDAIQAAFLAAIGLTKPSLDATCRGEFAALAAAWPRMSFGYTALDARHAAARGVIETRTDIAQALMKLRAPMPGLPAVDGDTLVHFGLSLKLAALPEVVHGFAKQAGDAPWQCDALKPLNDGFAQARQAATNPGLFMAAPVFRGFHIALTKLTLGEGGLPEDIAAVLTLGSDNPAALLGLAQSVAPQIAGAGLVPDGEVRALPPLPNQPIDAPLHAAMSEHTLALSLGEGEQTRLARALQSNAAEQPLLVIGASARFYTLLADLMARQAADLPADADAETRAKLEALNTRMAREADTLRTVYANLFQRMDMRIEFTERGIELHQTVDLP</sequence>
<dbReference type="AlphaFoldDB" id="A0A7W7XYI1"/>
<proteinExistence type="predicted"/>
<comment type="caution">
    <text evidence="1">The sequence shown here is derived from an EMBL/GenBank/DDBJ whole genome shotgun (WGS) entry which is preliminary data.</text>
</comment>
<evidence type="ECO:0000313" key="2">
    <source>
        <dbReference type="Proteomes" id="UP000519004"/>
    </source>
</evidence>
<accession>A0A7W7XYI1</accession>
<reference evidence="1 2" key="1">
    <citation type="submission" date="2020-08" db="EMBL/GenBank/DDBJ databases">
        <title>Genomic Encyclopedia of Type Strains, Phase IV (KMG-IV): sequencing the most valuable type-strain genomes for metagenomic binning, comparative biology and taxonomic classification.</title>
        <authorList>
            <person name="Goeker M."/>
        </authorList>
    </citation>
    <scope>NUCLEOTIDE SEQUENCE [LARGE SCALE GENOMIC DNA]</scope>
    <source>
        <strain evidence="1 2">DSM 25897</strain>
    </source>
</reference>
<evidence type="ECO:0000313" key="1">
    <source>
        <dbReference type="EMBL" id="MBB5014767.1"/>
    </source>
</evidence>